<sequence length="130" mass="14927">MNVSGIIIVLIVFSGLFTYCIVPFQSATNLIDQSKRQLTFGMVFKEVFLRMIFHKKAVIAFILVVFTLYITWLGYDAAEDHINSHSGYPPISVNMNAYFMMFTVLLYSIILTLLLVLIKTFRVFKNVKAK</sequence>
<keyword evidence="1" id="KW-0812">Transmembrane</keyword>
<name>A0ABS4R9E5_9BACI</name>
<accession>A0ABS4R9E5</accession>
<comment type="caution">
    <text evidence="2">The sequence shown here is derived from an EMBL/GenBank/DDBJ whole genome shotgun (WGS) entry which is preliminary data.</text>
</comment>
<keyword evidence="3" id="KW-1185">Reference proteome</keyword>
<evidence type="ECO:0000256" key="1">
    <source>
        <dbReference type="SAM" id="Phobius"/>
    </source>
</evidence>
<dbReference type="EMBL" id="JAGIKZ010000001">
    <property type="protein sequence ID" value="MBP2239510.1"/>
    <property type="molecule type" value="Genomic_DNA"/>
</dbReference>
<evidence type="ECO:0000313" key="2">
    <source>
        <dbReference type="EMBL" id="MBP2239510.1"/>
    </source>
</evidence>
<keyword evidence="1" id="KW-1133">Transmembrane helix</keyword>
<organism evidence="2 3">
    <name type="scientific">Cytobacillus eiseniae</name>
    <dbReference type="NCBI Taxonomy" id="762947"/>
    <lineage>
        <taxon>Bacteria</taxon>
        <taxon>Bacillati</taxon>
        <taxon>Bacillota</taxon>
        <taxon>Bacilli</taxon>
        <taxon>Bacillales</taxon>
        <taxon>Bacillaceae</taxon>
        <taxon>Cytobacillus</taxon>
    </lineage>
</organism>
<feature type="transmembrane region" description="Helical" evidence="1">
    <location>
        <begin position="6"/>
        <end position="27"/>
    </location>
</feature>
<evidence type="ECO:0000313" key="3">
    <source>
        <dbReference type="Proteomes" id="UP001519293"/>
    </source>
</evidence>
<dbReference type="Proteomes" id="UP001519293">
    <property type="component" value="Unassembled WGS sequence"/>
</dbReference>
<feature type="transmembrane region" description="Helical" evidence="1">
    <location>
        <begin position="57"/>
        <end position="75"/>
    </location>
</feature>
<reference evidence="2 3" key="1">
    <citation type="submission" date="2021-03" db="EMBL/GenBank/DDBJ databases">
        <title>Genomic Encyclopedia of Type Strains, Phase IV (KMG-IV): sequencing the most valuable type-strain genomes for metagenomic binning, comparative biology and taxonomic classification.</title>
        <authorList>
            <person name="Goeker M."/>
        </authorList>
    </citation>
    <scope>NUCLEOTIDE SEQUENCE [LARGE SCALE GENOMIC DNA]</scope>
    <source>
        <strain evidence="2 3">DSM 26675</strain>
    </source>
</reference>
<proteinExistence type="predicted"/>
<protein>
    <submittedName>
        <fullName evidence="2">TRAP-type C4-dicarboxylate transport system permease small subunit</fullName>
    </submittedName>
</protein>
<keyword evidence="1" id="KW-0472">Membrane</keyword>
<feature type="transmembrane region" description="Helical" evidence="1">
    <location>
        <begin position="95"/>
        <end position="118"/>
    </location>
</feature>
<gene>
    <name evidence="2" type="ORF">J2Z40_000063</name>
</gene>